<keyword evidence="3" id="KW-1185">Reference proteome</keyword>
<dbReference type="Proteomes" id="UP000234503">
    <property type="component" value="Unassembled WGS sequence"/>
</dbReference>
<dbReference type="InterPro" id="IPR016181">
    <property type="entry name" value="Acyl_CoA_acyltransferase"/>
</dbReference>
<organism evidence="2 3">
    <name type="scientific">Chimaeribacter coloradensis</name>
    <dbReference type="NCBI Taxonomy" id="2060068"/>
    <lineage>
        <taxon>Bacteria</taxon>
        <taxon>Pseudomonadati</taxon>
        <taxon>Pseudomonadota</taxon>
        <taxon>Gammaproteobacteria</taxon>
        <taxon>Enterobacterales</taxon>
        <taxon>Yersiniaceae</taxon>
        <taxon>Chimaeribacter</taxon>
    </lineage>
</organism>
<dbReference type="AlphaFoldDB" id="A0A2N5DW36"/>
<dbReference type="Gene3D" id="3.40.630.30">
    <property type="match status" value="1"/>
</dbReference>
<proteinExistence type="predicted"/>
<dbReference type="Pfam" id="PF13302">
    <property type="entry name" value="Acetyltransf_3"/>
    <property type="match status" value="1"/>
</dbReference>
<dbReference type="PROSITE" id="PS51186">
    <property type="entry name" value="GNAT"/>
    <property type="match status" value="1"/>
</dbReference>
<evidence type="ECO:0000259" key="1">
    <source>
        <dbReference type="PROSITE" id="PS51186"/>
    </source>
</evidence>
<comment type="caution">
    <text evidence="2">The sequence shown here is derived from an EMBL/GenBank/DDBJ whole genome shotgun (WGS) entry which is preliminary data.</text>
</comment>
<feature type="domain" description="N-acetyltransferase" evidence="1">
    <location>
        <begin position="9"/>
        <end position="174"/>
    </location>
</feature>
<dbReference type="RefSeq" id="WP_101826355.1">
    <property type="nucleotide sequence ID" value="NZ_PJZH01000024.1"/>
</dbReference>
<reference evidence="2 3" key="1">
    <citation type="submission" date="2017-12" db="EMBL/GenBank/DDBJ databases">
        <title>Characterization of six clinical isolates of Enterochimera gen. nov., a novel genus of the Yersiniaciae family and the three species Enterochimera arupensis sp. nov., Enterochimera coloradensis sp. nov, and Enterochimera californica sp. nov.</title>
        <authorList>
            <person name="Rossi A."/>
            <person name="Fisher M."/>
        </authorList>
    </citation>
    <scope>NUCLEOTIDE SEQUENCE [LARGE SCALE GENOMIC DNA]</scope>
    <source>
        <strain evidence="3">2016-Iso4</strain>
    </source>
</reference>
<dbReference type="OrthoDB" id="7852312at2"/>
<accession>A0A2N5DW36</accession>
<dbReference type="PANTHER" id="PTHR43792:SF1">
    <property type="entry name" value="N-ACETYLTRANSFERASE DOMAIN-CONTAINING PROTEIN"/>
    <property type="match status" value="1"/>
</dbReference>
<dbReference type="CDD" id="cd04301">
    <property type="entry name" value="NAT_SF"/>
    <property type="match status" value="1"/>
</dbReference>
<gene>
    <name evidence="2" type="ORF">CYR32_17065</name>
</gene>
<evidence type="ECO:0000313" key="3">
    <source>
        <dbReference type="Proteomes" id="UP000234503"/>
    </source>
</evidence>
<dbReference type="InterPro" id="IPR000182">
    <property type="entry name" value="GNAT_dom"/>
</dbReference>
<evidence type="ECO:0000313" key="2">
    <source>
        <dbReference type="EMBL" id="PLR31320.1"/>
    </source>
</evidence>
<dbReference type="GO" id="GO:0016747">
    <property type="term" value="F:acyltransferase activity, transferring groups other than amino-acyl groups"/>
    <property type="evidence" value="ECO:0007669"/>
    <property type="project" value="InterPro"/>
</dbReference>
<dbReference type="InterPro" id="IPR051531">
    <property type="entry name" value="N-acetyltransferase"/>
</dbReference>
<dbReference type="SUPFAM" id="SSF55729">
    <property type="entry name" value="Acyl-CoA N-acyltransferases (Nat)"/>
    <property type="match status" value="1"/>
</dbReference>
<sequence length="175" mass="19575">MEPLLTPRFTLTRLAEHDWPFFLQLRQDAGIMRYMSEIAPAEAIRAQFEHRLQPWVPGAAHPLDFIIRAHGDDTPLGHIGLRHGEQGPDVAEVGYTVAVAAQGRGVAGEALRALCEFAFRHTPIQLLKAVIVAENSASGRVLEKNGFRRTAVIKESYPLHGRVYDDWVYQLAREG</sequence>
<dbReference type="EMBL" id="PJZH01000024">
    <property type="protein sequence ID" value="PLR31320.1"/>
    <property type="molecule type" value="Genomic_DNA"/>
</dbReference>
<name>A0A2N5DW36_9GAMM</name>
<dbReference type="PANTHER" id="PTHR43792">
    <property type="entry name" value="GNAT FAMILY, PUTATIVE (AFU_ORTHOLOGUE AFUA_3G00765)-RELATED-RELATED"/>
    <property type="match status" value="1"/>
</dbReference>
<protein>
    <submittedName>
        <fullName evidence="2">GNAT family N-acetyltransferase</fullName>
    </submittedName>
</protein>
<keyword evidence="2" id="KW-0808">Transferase</keyword>